<dbReference type="CDD" id="cd14947">
    <property type="entry name" value="NBR1_like"/>
    <property type="match status" value="1"/>
</dbReference>
<name>A0A6M2DIG0_XENCH</name>
<dbReference type="PANTHER" id="PTHR20930:SF0">
    <property type="entry name" value="PROTEIN ILRUN"/>
    <property type="match status" value="1"/>
</dbReference>
<protein>
    <recommendedName>
        <fullName evidence="1">Nbr1 FW domain-containing protein</fullName>
    </recommendedName>
</protein>
<dbReference type="SUPFAM" id="SSF46934">
    <property type="entry name" value="UBA-like"/>
    <property type="match status" value="1"/>
</dbReference>
<dbReference type="InterPro" id="IPR032350">
    <property type="entry name" value="Nbr1_FW"/>
</dbReference>
<proteinExistence type="predicted"/>
<dbReference type="InterPro" id="IPR013783">
    <property type="entry name" value="Ig-like_fold"/>
</dbReference>
<evidence type="ECO:0000259" key="1">
    <source>
        <dbReference type="Pfam" id="PF16158"/>
    </source>
</evidence>
<evidence type="ECO:0000313" key="2">
    <source>
        <dbReference type="EMBL" id="NOV44617.1"/>
    </source>
</evidence>
<dbReference type="GO" id="GO:0016236">
    <property type="term" value="P:macroautophagy"/>
    <property type="evidence" value="ECO:0007669"/>
    <property type="project" value="TreeGrafter"/>
</dbReference>
<reference evidence="2" key="1">
    <citation type="submission" date="2020-03" db="EMBL/GenBank/DDBJ databases">
        <title>Transcriptomic Profiling of the Digestive Tract of the Rat Flea, Xenopsylla cheopis, Following Blood Feeding and Infection with Yersinia pestis.</title>
        <authorList>
            <person name="Bland D.M."/>
            <person name="Martens C.A."/>
            <person name="Virtaneva K."/>
            <person name="Kanakabandi K."/>
            <person name="Long D."/>
            <person name="Rosenke R."/>
            <person name="Saturday G.A."/>
            <person name="Hoyt F.H."/>
            <person name="Bruno D.P."/>
            <person name="Ribeiro J.M.C."/>
            <person name="Hinnebusch J."/>
        </authorList>
    </citation>
    <scope>NUCLEOTIDE SEQUENCE</scope>
</reference>
<feature type="domain" description="Nbr1 FW" evidence="1">
    <location>
        <begin position="91"/>
        <end position="189"/>
    </location>
</feature>
<dbReference type="AlphaFoldDB" id="A0A6M2DIG0"/>
<dbReference type="PANTHER" id="PTHR20930">
    <property type="entry name" value="OVARIAN CARCINOMA ANTIGEN CA125-RELATED"/>
    <property type="match status" value="1"/>
</dbReference>
<dbReference type="GO" id="GO:0000407">
    <property type="term" value="C:phagophore assembly site"/>
    <property type="evidence" value="ECO:0007669"/>
    <property type="project" value="TreeGrafter"/>
</dbReference>
<dbReference type="InterPro" id="IPR039517">
    <property type="entry name" value="C6orf106_UBA-like"/>
</dbReference>
<dbReference type="GO" id="GO:0043130">
    <property type="term" value="F:ubiquitin binding"/>
    <property type="evidence" value="ECO:0007669"/>
    <property type="project" value="TreeGrafter"/>
</dbReference>
<sequence>MDFDNGPLDQNLQNTSDLEQSLLQQFSCLGTTDHDELVSQLQKILGNNLNETTARFFLDMSNWNLQAAIGSYLDCETPAKVPSMILLADVTVGEGESITPNTSFIKTWRIQNNGVDAWPQDCVLQMIGTTTQMDCLRRYSTPALIPGQIWHISIEMVSPSEPGVHQSKWRMMTRGGSYFGDTIWAIITVAEGGTMALTQKLAQLSTQQQNQDNSSMNVEMNDMNALDTTNLTQSHGVPIPMPNQSTTDSTIETSSVVPYSYSTNDDSNMC</sequence>
<dbReference type="Pfam" id="PF14555">
    <property type="entry name" value="UBA_4"/>
    <property type="match status" value="1"/>
</dbReference>
<organism evidence="2">
    <name type="scientific">Xenopsylla cheopis</name>
    <name type="common">Oriental rat flea</name>
    <name type="synonym">Pulex cheopis</name>
    <dbReference type="NCBI Taxonomy" id="163159"/>
    <lineage>
        <taxon>Eukaryota</taxon>
        <taxon>Metazoa</taxon>
        <taxon>Ecdysozoa</taxon>
        <taxon>Arthropoda</taxon>
        <taxon>Hexapoda</taxon>
        <taxon>Insecta</taxon>
        <taxon>Pterygota</taxon>
        <taxon>Neoptera</taxon>
        <taxon>Endopterygota</taxon>
        <taxon>Siphonaptera</taxon>
        <taxon>Pulicidae</taxon>
        <taxon>Xenopsyllinae</taxon>
        <taxon>Xenopsylla</taxon>
    </lineage>
</organism>
<dbReference type="InterPro" id="IPR009060">
    <property type="entry name" value="UBA-like_sf"/>
</dbReference>
<dbReference type="Gene3D" id="2.60.40.10">
    <property type="entry name" value="Immunoglobulins"/>
    <property type="match status" value="1"/>
</dbReference>
<dbReference type="Gene3D" id="1.10.8.10">
    <property type="entry name" value="DNA helicase RuvA subunit, C-terminal domain"/>
    <property type="match status" value="1"/>
</dbReference>
<dbReference type="Pfam" id="PF16158">
    <property type="entry name" value="N_BRCA1_IG"/>
    <property type="match status" value="1"/>
</dbReference>
<dbReference type="EMBL" id="GIIL01000891">
    <property type="protein sequence ID" value="NOV44617.1"/>
    <property type="molecule type" value="Transcribed_RNA"/>
</dbReference>
<dbReference type="CDD" id="cd14349">
    <property type="entry name" value="UBA_CF106"/>
    <property type="match status" value="1"/>
</dbReference>
<accession>A0A6M2DIG0</accession>